<reference evidence="2" key="1">
    <citation type="journal article" date="2014" name="Int. J. Syst. Evol. Microbiol.">
        <title>Complete genome of a new Firmicutes species belonging to the dominant human colonic microbiota ('Ruminococcus bicirculans') reveals two chromosomes and a selective capacity to utilize plant glucans.</title>
        <authorList>
            <consortium name="NISC Comparative Sequencing Program"/>
            <person name="Wegmann U."/>
            <person name="Louis P."/>
            <person name="Goesmann A."/>
            <person name="Henrissat B."/>
            <person name="Duncan S.H."/>
            <person name="Flint H.J."/>
        </authorList>
    </citation>
    <scope>NUCLEOTIDE SEQUENCE</scope>
    <source>
        <strain evidence="2">CECT 7703</strain>
    </source>
</reference>
<dbReference type="InterPro" id="IPR055259">
    <property type="entry name" value="YkvP/CgeB_Glyco_trans-like"/>
</dbReference>
<keyword evidence="3" id="KW-1185">Reference proteome</keyword>
<evidence type="ECO:0000313" key="2">
    <source>
        <dbReference type="EMBL" id="MDN3578917.1"/>
    </source>
</evidence>
<organism evidence="2 3">
    <name type="scientific">Chitinimonas viridis</name>
    <dbReference type="NCBI Taxonomy" id="664880"/>
    <lineage>
        <taxon>Bacteria</taxon>
        <taxon>Pseudomonadati</taxon>
        <taxon>Pseudomonadota</taxon>
        <taxon>Betaproteobacteria</taxon>
        <taxon>Neisseriales</taxon>
        <taxon>Chitinibacteraceae</taxon>
        <taxon>Chitinimonas</taxon>
    </lineage>
</organism>
<dbReference type="Pfam" id="PF13524">
    <property type="entry name" value="Glyco_trans_1_2"/>
    <property type="match status" value="1"/>
</dbReference>
<accession>A0ABT8B9J5</accession>
<dbReference type="EMBL" id="JAUFPU010000019">
    <property type="protein sequence ID" value="MDN3578917.1"/>
    <property type="molecule type" value="Genomic_DNA"/>
</dbReference>
<sequence>MTATFNIVLISPAGYRHPAAFAELAQILRQAITDAGYQADIAYNQLRHDAINLVYGPHLLKPNDLPAVPPGTVFFQLEQIDANSPWYQQTLPHLIRHFEIWDYSSRNLQALAPQLEQAKRYLHMPLGGQPQRASTPAVEQDIDVLFYGSPMPRRDAIIQALQQQGLVARQYCNIYGPERDALIARAKLVLNLHSYDAKLFEIVRVAHLLAMGAAVVSETSSDQADYPGIDQAICIVPYEQLVASCIQLVADPAARLRLAQQGQAWLADHPPLPQLLPALQRLAADWQPAATSACPNRIKLGLNLAAHPGWLTIADSPAADIRHDPCQPLPLGQTFQTNRYGPVTLAPGLFQQIDTADYAMLCDDLPDFMAACARLLAADGEFRLNLPHELSGSAWRHPRTRRSFNEQNWGIWHDAHATLGWGDVALDLAECRITLSPLGQQLQHAGQPDDALLRTPRAVDRLEVTLRRRWLAAIN</sequence>
<evidence type="ECO:0000313" key="3">
    <source>
        <dbReference type="Proteomes" id="UP001180081"/>
    </source>
</evidence>
<feature type="domain" description="Spore protein YkvP/CgeB glycosyl transferase-like" evidence="1">
    <location>
        <begin position="174"/>
        <end position="266"/>
    </location>
</feature>
<gene>
    <name evidence="2" type="ORF">QWZ03_19300</name>
</gene>
<protein>
    <submittedName>
        <fullName evidence="2">Glycosyltransferase</fullName>
    </submittedName>
</protein>
<reference evidence="2" key="2">
    <citation type="submission" date="2023-06" db="EMBL/GenBank/DDBJ databases">
        <authorList>
            <person name="Lucena T."/>
            <person name="Sun Q."/>
        </authorList>
    </citation>
    <scope>NUCLEOTIDE SEQUENCE</scope>
    <source>
        <strain evidence="2">CECT 7703</strain>
    </source>
</reference>
<evidence type="ECO:0000259" key="1">
    <source>
        <dbReference type="Pfam" id="PF13524"/>
    </source>
</evidence>
<proteinExistence type="predicted"/>
<name>A0ABT8B9J5_9NEIS</name>
<dbReference type="RefSeq" id="WP_290334255.1">
    <property type="nucleotide sequence ID" value="NZ_JAUFPU010000019.1"/>
</dbReference>
<comment type="caution">
    <text evidence="2">The sequence shown here is derived from an EMBL/GenBank/DDBJ whole genome shotgun (WGS) entry which is preliminary data.</text>
</comment>
<dbReference type="Proteomes" id="UP001180081">
    <property type="component" value="Unassembled WGS sequence"/>
</dbReference>